<evidence type="ECO:0000256" key="3">
    <source>
        <dbReference type="RuleBase" id="RU362130"/>
    </source>
</evidence>
<reference evidence="5 6" key="1">
    <citation type="submission" date="2024-11" db="EMBL/GenBank/DDBJ databases">
        <title>A near-complete genome assembly of Cinchona calisaya.</title>
        <authorList>
            <person name="Lian D.C."/>
            <person name="Zhao X.W."/>
            <person name="Wei L."/>
        </authorList>
    </citation>
    <scope>NUCLEOTIDE SEQUENCE [LARGE SCALE GENOMIC DNA]</scope>
    <source>
        <tissue evidence="5">Nenye</tissue>
    </source>
</reference>
<comment type="similarity">
    <text evidence="3">Belongs to the cystatin family. Phytocystatin subfamily.</text>
</comment>
<proteinExistence type="inferred from homology"/>
<gene>
    <name evidence="5" type="ORF">ACH5RR_032719</name>
</gene>
<dbReference type="GO" id="GO:0004869">
    <property type="term" value="F:cysteine-type endopeptidase inhibitor activity"/>
    <property type="evidence" value="ECO:0007669"/>
    <property type="project" value="UniProtKB-KW"/>
</dbReference>
<keyword evidence="2 3" id="KW-0789">Thiol protease inhibitor</keyword>
<accession>A0ABD2YM14</accession>
<dbReference type="InterPro" id="IPR027214">
    <property type="entry name" value="Cystatin"/>
</dbReference>
<evidence type="ECO:0000256" key="2">
    <source>
        <dbReference type="ARBA" id="ARBA00022704"/>
    </source>
</evidence>
<keyword evidence="6" id="KW-1185">Reference proteome</keyword>
<dbReference type="SUPFAM" id="SSF54403">
    <property type="entry name" value="Cystatin/monellin"/>
    <property type="match status" value="1"/>
</dbReference>
<dbReference type="Proteomes" id="UP001630127">
    <property type="component" value="Unassembled WGS sequence"/>
</dbReference>
<dbReference type="AlphaFoldDB" id="A0ABD2YM14"/>
<dbReference type="SMART" id="SM00043">
    <property type="entry name" value="CY"/>
    <property type="match status" value="1"/>
</dbReference>
<evidence type="ECO:0000256" key="1">
    <source>
        <dbReference type="ARBA" id="ARBA00022690"/>
    </source>
</evidence>
<name>A0ABD2YM14_9GENT</name>
<dbReference type="InterPro" id="IPR000010">
    <property type="entry name" value="Cystatin_dom"/>
</dbReference>
<dbReference type="PANTHER" id="PTHR11413:SF110">
    <property type="entry name" value="CYSTEINE PROTEINASE INHIBITOR 6"/>
    <property type="match status" value="1"/>
</dbReference>
<evidence type="ECO:0000313" key="6">
    <source>
        <dbReference type="Proteomes" id="UP001630127"/>
    </source>
</evidence>
<dbReference type="CDD" id="cd00042">
    <property type="entry name" value="CY"/>
    <property type="match status" value="1"/>
</dbReference>
<dbReference type="Gene3D" id="3.10.450.10">
    <property type="match status" value="1"/>
</dbReference>
<evidence type="ECO:0000313" key="5">
    <source>
        <dbReference type="EMBL" id="KAL3507337.1"/>
    </source>
</evidence>
<dbReference type="PANTHER" id="PTHR11413">
    <property type="entry name" value="CYSTATIN FAMILY MEMBER"/>
    <property type="match status" value="1"/>
</dbReference>
<sequence length="190" mass="21604">MAFRFGGTLKIPTVYIKKSLSFATLKKPYWSPLPSSYWNFHRFSSSMPNNNFSVGNSIKARDDDSSKSALIGGSGTSIYKGAQKDEWIICLAKFAVNQHNQNQFIRVVGASHTAPSSLLYHITLEAKEARRQKIYHTVVWLQLWKNFMDLLTWKPVHDALSVVGVKRGDVKLHEAVMLYMNQVKKGRPMI</sequence>
<organism evidence="5 6">
    <name type="scientific">Cinchona calisaya</name>
    <dbReference type="NCBI Taxonomy" id="153742"/>
    <lineage>
        <taxon>Eukaryota</taxon>
        <taxon>Viridiplantae</taxon>
        <taxon>Streptophyta</taxon>
        <taxon>Embryophyta</taxon>
        <taxon>Tracheophyta</taxon>
        <taxon>Spermatophyta</taxon>
        <taxon>Magnoliopsida</taxon>
        <taxon>eudicotyledons</taxon>
        <taxon>Gunneridae</taxon>
        <taxon>Pentapetalae</taxon>
        <taxon>asterids</taxon>
        <taxon>lamiids</taxon>
        <taxon>Gentianales</taxon>
        <taxon>Rubiaceae</taxon>
        <taxon>Cinchonoideae</taxon>
        <taxon>Cinchoneae</taxon>
        <taxon>Cinchona</taxon>
    </lineage>
</organism>
<dbReference type="EMBL" id="JBJUIK010000013">
    <property type="protein sequence ID" value="KAL3507337.1"/>
    <property type="molecule type" value="Genomic_DNA"/>
</dbReference>
<dbReference type="InterPro" id="IPR046350">
    <property type="entry name" value="Cystatin_sf"/>
</dbReference>
<comment type="caution">
    <text evidence="5">The sequence shown here is derived from an EMBL/GenBank/DDBJ whole genome shotgun (WGS) entry which is preliminary data.</text>
</comment>
<evidence type="ECO:0000259" key="4">
    <source>
        <dbReference type="SMART" id="SM00043"/>
    </source>
</evidence>
<keyword evidence="1 3" id="KW-0646">Protease inhibitor</keyword>
<protein>
    <recommendedName>
        <fullName evidence="3">Cysteine proteinase inhibitor</fullName>
    </recommendedName>
</protein>
<feature type="domain" description="Cystatin" evidence="4">
    <location>
        <begin position="77"/>
        <end position="156"/>
    </location>
</feature>